<dbReference type="EnsemblBacteria" id="ACO79707">
    <property type="protein sequence ID" value="ACO79707"/>
    <property type="gene ID" value="Avin_35580"/>
</dbReference>
<dbReference type="STRING" id="322710.Avin_35580"/>
<accession>C1DR49</accession>
<dbReference type="Gene3D" id="2.40.100.20">
    <property type="match status" value="1"/>
</dbReference>
<dbReference type="AlphaFoldDB" id="C1DR49"/>
<name>C1DR49_AZOVD</name>
<feature type="chain" id="PRO_5002908821" description="Cyclophilin-like domain-containing protein" evidence="1">
    <location>
        <begin position="28"/>
        <end position="165"/>
    </location>
</feature>
<protein>
    <recommendedName>
        <fullName evidence="2">Cyclophilin-like domain-containing protein</fullName>
    </recommendedName>
</protein>
<dbReference type="GeneID" id="88186554"/>
<dbReference type="KEGG" id="avn:Avin_35580"/>
<sequence>MLVRLFRARLLPIAVSMASMATISADAGTGGGADHPDIRLPVIRQENTMQIGIEIEGTTITATLEDSETARDFASLLPLSLTLEDYASTEKISDLPRRLSTSGAPDGITPKVGDLAYYAPWGNLAIFHKNFRYSSGLVKLGTLDLGIELLRRPGPCKVTIRRLER</sequence>
<evidence type="ECO:0000313" key="3">
    <source>
        <dbReference type="EMBL" id="ACO79707.1"/>
    </source>
</evidence>
<feature type="domain" description="Cyclophilin-like" evidence="2">
    <location>
        <begin position="53"/>
        <end position="161"/>
    </location>
</feature>
<dbReference type="Pfam" id="PF18050">
    <property type="entry name" value="Cyclophil_like2"/>
    <property type="match status" value="1"/>
</dbReference>
<dbReference type="Proteomes" id="UP000002424">
    <property type="component" value="Chromosome"/>
</dbReference>
<dbReference type="HOGENOM" id="CLU_099043_1_0_6"/>
<reference evidence="3 4" key="1">
    <citation type="journal article" date="2009" name="J. Bacteriol.">
        <title>Genome sequence of Azotobacter vinelandii, an obligate aerobe specialized to support diverse anaerobic metabolic processes.</title>
        <authorList>
            <person name="Setubal J.C."/>
            <person name="dos Santos P."/>
            <person name="Goldman B.S."/>
            <person name="Ertesvag H."/>
            <person name="Espin G."/>
            <person name="Rubio L.M."/>
            <person name="Valla S."/>
            <person name="Almeida N.F."/>
            <person name="Balasubramanian D."/>
            <person name="Cromes L."/>
            <person name="Curatti L."/>
            <person name="Du Z."/>
            <person name="Godsy E."/>
            <person name="Goodner B."/>
            <person name="Hellner-Burris K."/>
            <person name="Hernandez J.A."/>
            <person name="Houmiel K."/>
            <person name="Imperial J."/>
            <person name="Kennedy C."/>
            <person name="Larson T.J."/>
            <person name="Latreille P."/>
            <person name="Ligon L.S."/>
            <person name="Lu J."/>
            <person name="Maerk M."/>
            <person name="Miller N.M."/>
            <person name="Norton S."/>
            <person name="O'Carroll I.P."/>
            <person name="Paulsen I."/>
            <person name="Raulfs E.C."/>
            <person name="Roemer R."/>
            <person name="Rosser J."/>
            <person name="Segura D."/>
            <person name="Slater S."/>
            <person name="Stricklin S.L."/>
            <person name="Studholme D.J."/>
            <person name="Sun J."/>
            <person name="Viana C.J."/>
            <person name="Wallin E."/>
            <person name="Wang B."/>
            <person name="Wheeler C."/>
            <person name="Zhu H."/>
            <person name="Dean D.R."/>
            <person name="Dixon R."/>
            <person name="Wood D."/>
        </authorList>
    </citation>
    <scope>NUCLEOTIDE SEQUENCE [LARGE SCALE GENOMIC DNA]</scope>
    <source>
        <strain evidence="4">DJ / ATCC BAA-1303</strain>
    </source>
</reference>
<keyword evidence="1" id="KW-0732">Signal</keyword>
<dbReference type="InterPro" id="IPR041183">
    <property type="entry name" value="Cyclophilin-like"/>
</dbReference>
<dbReference type="RefSeq" id="WP_012702087.1">
    <property type="nucleotide sequence ID" value="NC_012560.1"/>
</dbReference>
<dbReference type="EMBL" id="CP001157">
    <property type="protein sequence ID" value="ACO79707.1"/>
    <property type="molecule type" value="Genomic_DNA"/>
</dbReference>
<dbReference type="eggNOG" id="COG4925">
    <property type="taxonomic scope" value="Bacteria"/>
</dbReference>
<gene>
    <name evidence="3" type="ordered locus">Avin_35580</name>
</gene>
<organism evidence="3 4">
    <name type="scientific">Azotobacter vinelandii (strain DJ / ATCC BAA-1303)</name>
    <dbReference type="NCBI Taxonomy" id="322710"/>
    <lineage>
        <taxon>Bacteria</taxon>
        <taxon>Pseudomonadati</taxon>
        <taxon>Pseudomonadota</taxon>
        <taxon>Gammaproteobacteria</taxon>
        <taxon>Pseudomonadales</taxon>
        <taxon>Pseudomonadaceae</taxon>
        <taxon>Azotobacter</taxon>
    </lineage>
</organism>
<evidence type="ECO:0000259" key="2">
    <source>
        <dbReference type="Pfam" id="PF18050"/>
    </source>
</evidence>
<evidence type="ECO:0000256" key="1">
    <source>
        <dbReference type="SAM" id="SignalP"/>
    </source>
</evidence>
<proteinExistence type="predicted"/>
<evidence type="ECO:0000313" key="4">
    <source>
        <dbReference type="Proteomes" id="UP000002424"/>
    </source>
</evidence>
<dbReference type="InterPro" id="IPR029000">
    <property type="entry name" value="Cyclophilin-like_dom_sf"/>
</dbReference>
<feature type="signal peptide" evidence="1">
    <location>
        <begin position="1"/>
        <end position="27"/>
    </location>
</feature>
<keyword evidence="4" id="KW-1185">Reference proteome</keyword>
<dbReference type="SUPFAM" id="SSF50891">
    <property type="entry name" value="Cyclophilin-like"/>
    <property type="match status" value="1"/>
</dbReference>
<dbReference type="OrthoDB" id="5298378at2"/>